<evidence type="ECO:0000256" key="3">
    <source>
        <dbReference type="SAM" id="Phobius"/>
    </source>
</evidence>
<proteinExistence type="predicted"/>
<dbReference type="InterPro" id="IPR004629">
    <property type="entry name" value="WecG_TagA_CpsF"/>
</dbReference>
<keyword evidence="5" id="KW-1185">Reference proteome</keyword>
<sequence length="243" mass="28080">MYQNNRINILHIPIDMLNEDDIEQTVRDILEEEKSSQICFISYRDILKAQFNREYLDCLRSSRLNISITPALSFAASYLKYEKPPIFNPFTFVIRLLGVLERSGKSIYILGSKKKNILKSESNLKTSFPGLQIVGRYAGTFSQQEEKDIIMAVKKSSPSLLLTGKGLKGNNLWIYRNRKDFPGGLTLWGRTCFEVFSGKKKKPVNSSVGRIFWKTLLSFILPWKLLSYILFFMLLTIEKIKSR</sequence>
<dbReference type="RefSeq" id="WP_149487164.1">
    <property type="nucleotide sequence ID" value="NZ_CP036150.1"/>
</dbReference>
<keyword evidence="1" id="KW-0328">Glycosyltransferase</keyword>
<organism evidence="4 5">
    <name type="scientific">Oceanispirochaeta crateris</name>
    <dbReference type="NCBI Taxonomy" id="2518645"/>
    <lineage>
        <taxon>Bacteria</taxon>
        <taxon>Pseudomonadati</taxon>
        <taxon>Spirochaetota</taxon>
        <taxon>Spirochaetia</taxon>
        <taxon>Spirochaetales</taxon>
        <taxon>Spirochaetaceae</taxon>
        <taxon>Oceanispirochaeta</taxon>
    </lineage>
</organism>
<dbReference type="EMBL" id="CP036150">
    <property type="protein sequence ID" value="QEN09088.1"/>
    <property type="molecule type" value="Genomic_DNA"/>
</dbReference>
<name>A0A5C1QP16_9SPIO</name>
<feature type="transmembrane region" description="Helical" evidence="3">
    <location>
        <begin position="211"/>
        <end position="237"/>
    </location>
</feature>
<protein>
    <submittedName>
        <fullName evidence="4">Glycosyltransferase</fullName>
    </submittedName>
</protein>
<evidence type="ECO:0000313" key="5">
    <source>
        <dbReference type="Proteomes" id="UP000324209"/>
    </source>
</evidence>
<keyword evidence="3" id="KW-0472">Membrane</keyword>
<dbReference type="KEGG" id="ock:EXM22_14275"/>
<accession>A0A5C1QP16</accession>
<keyword evidence="3" id="KW-1133">Transmembrane helix</keyword>
<dbReference type="AlphaFoldDB" id="A0A5C1QP16"/>
<evidence type="ECO:0000313" key="4">
    <source>
        <dbReference type="EMBL" id="QEN09088.1"/>
    </source>
</evidence>
<dbReference type="OrthoDB" id="357801at2"/>
<evidence type="ECO:0000256" key="2">
    <source>
        <dbReference type="ARBA" id="ARBA00022679"/>
    </source>
</evidence>
<dbReference type="Pfam" id="PF03808">
    <property type="entry name" value="Glyco_tran_WecG"/>
    <property type="match status" value="1"/>
</dbReference>
<gene>
    <name evidence="4" type="ORF">EXM22_14275</name>
</gene>
<keyword evidence="2 4" id="KW-0808">Transferase</keyword>
<dbReference type="GO" id="GO:0016758">
    <property type="term" value="F:hexosyltransferase activity"/>
    <property type="evidence" value="ECO:0007669"/>
    <property type="project" value="TreeGrafter"/>
</dbReference>
<dbReference type="PANTHER" id="PTHR34136:SF1">
    <property type="entry name" value="UDP-N-ACETYL-D-MANNOSAMINURONIC ACID TRANSFERASE"/>
    <property type="match status" value="1"/>
</dbReference>
<keyword evidence="3" id="KW-0812">Transmembrane</keyword>
<evidence type="ECO:0000256" key="1">
    <source>
        <dbReference type="ARBA" id="ARBA00022676"/>
    </source>
</evidence>
<dbReference type="PANTHER" id="PTHR34136">
    <property type="match status" value="1"/>
</dbReference>
<dbReference type="Proteomes" id="UP000324209">
    <property type="component" value="Chromosome"/>
</dbReference>
<reference evidence="4 5" key="1">
    <citation type="submission" date="2019-02" db="EMBL/GenBank/DDBJ databases">
        <title>Complete Genome Sequence and Methylome Analysis of free living Spirochaetas.</title>
        <authorList>
            <person name="Fomenkov A."/>
            <person name="Dubinina G."/>
            <person name="Leshcheva N."/>
            <person name="Mikheeva N."/>
            <person name="Grabovich M."/>
            <person name="Vincze T."/>
            <person name="Roberts R.J."/>
        </authorList>
    </citation>
    <scope>NUCLEOTIDE SEQUENCE [LARGE SCALE GENOMIC DNA]</scope>
    <source>
        <strain evidence="4 5">K2</strain>
    </source>
</reference>